<proteinExistence type="predicted"/>
<keyword evidence="1" id="KW-0732">Signal</keyword>
<keyword evidence="3" id="KW-1185">Reference proteome</keyword>
<feature type="signal peptide" evidence="1">
    <location>
        <begin position="1"/>
        <end position="22"/>
    </location>
</feature>
<reference evidence="2" key="2">
    <citation type="journal article" date="2023" name="IMA Fungus">
        <title>Comparative genomic study of the Penicillium genus elucidates a diverse pangenome and 15 lateral gene transfer events.</title>
        <authorList>
            <person name="Petersen C."/>
            <person name="Sorensen T."/>
            <person name="Nielsen M.R."/>
            <person name="Sondergaard T.E."/>
            <person name="Sorensen J.L."/>
            <person name="Fitzpatrick D.A."/>
            <person name="Frisvad J.C."/>
            <person name="Nielsen K.L."/>
        </authorList>
    </citation>
    <scope>NUCLEOTIDE SEQUENCE</scope>
    <source>
        <strain evidence="2">IBT 21472</strain>
    </source>
</reference>
<dbReference type="AlphaFoldDB" id="A0A9W9Q2E3"/>
<accession>A0A9W9Q2E3</accession>
<protein>
    <submittedName>
        <fullName evidence="2">Uncharacterized protein</fullName>
    </submittedName>
</protein>
<organism evidence="2 3">
    <name type="scientific">Penicillium atrosanguineum</name>
    <dbReference type="NCBI Taxonomy" id="1132637"/>
    <lineage>
        <taxon>Eukaryota</taxon>
        <taxon>Fungi</taxon>
        <taxon>Dikarya</taxon>
        <taxon>Ascomycota</taxon>
        <taxon>Pezizomycotina</taxon>
        <taxon>Eurotiomycetes</taxon>
        <taxon>Eurotiomycetidae</taxon>
        <taxon>Eurotiales</taxon>
        <taxon>Aspergillaceae</taxon>
        <taxon>Penicillium</taxon>
    </lineage>
</organism>
<evidence type="ECO:0000313" key="2">
    <source>
        <dbReference type="EMBL" id="KAJ5320878.1"/>
    </source>
</evidence>
<dbReference type="OrthoDB" id="2362330at2759"/>
<evidence type="ECO:0000313" key="3">
    <source>
        <dbReference type="Proteomes" id="UP001147746"/>
    </source>
</evidence>
<gene>
    <name evidence="2" type="ORF">N7476_003880</name>
</gene>
<dbReference type="SUPFAM" id="SSF51445">
    <property type="entry name" value="(Trans)glycosidases"/>
    <property type="match status" value="1"/>
</dbReference>
<dbReference type="EMBL" id="JAPZBO010000003">
    <property type="protein sequence ID" value="KAJ5320878.1"/>
    <property type="molecule type" value="Genomic_DNA"/>
</dbReference>
<dbReference type="Proteomes" id="UP001147746">
    <property type="component" value="Unassembled WGS sequence"/>
</dbReference>
<comment type="caution">
    <text evidence="2">The sequence shown here is derived from an EMBL/GenBank/DDBJ whole genome shotgun (WGS) entry which is preliminary data.</text>
</comment>
<reference evidence="2" key="1">
    <citation type="submission" date="2022-12" db="EMBL/GenBank/DDBJ databases">
        <authorList>
            <person name="Petersen C."/>
        </authorList>
    </citation>
    <scope>NUCLEOTIDE SEQUENCE</scope>
    <source>
        <strain evidence="2">IBT 21472</strain>
    </source>
</reference>
<dbReference type="Gene3D" id="3.20.20.80">
    <property type="entry name" value="Glycosidases"/>
    <property type="match status" value="1"/>
</dbReference>
<feature type="chain" id="PRO_5041116358" evidence="1">
    <location>
        <begin position="23"/>
        <end position="318"/>
    </location>
</feature>
<dbReference type="InterPro" id="IPR017853">
    <property type="entry name" value="GH"/>
</dbReference>
<evidence type="ECO:0000256" key="1">
    <source>
        <dbReference type="SAM" id="SignalP"/>
    </source>
</evidence>
<sequence length="318" mass="36030">MKLGVGLPLLASLLSNSIPVRATSNSSIAQWLYTSDIDDEALTLLERPEIQGVQSLYTWKSLEPQRDQYDFSAIANDLTRTQSRGKHLWVQIQDRTFSNANNPVPKYLHRPIYNNGSVPQCDGDDCDNNFVPGGWATAQWNPYVRERFQRLLKAMAHAFDDKVYGFNLPETAIEVQSNNASGYTCQKYFEGTLDNARYAASVFNHSYVVQYVNFWPCGWANENNYLSDSFAFFAANGVGVGGPDDIPYKQTMENNAYPYMSQYRDQVPINVVAVQEPDLAAINPKTGEQFTRDEFLDFAEKQLGSRILFWALSAPWLH</sequence>
<name>A0A9W9Q2E3_9EURO</name>